<comment type="caution">
    <text evidence="5">The sequence shown here is derived from an EMBL/GenBank/DDBJ whole genome shotgun (WGS) entry which is preliminary data.</text>
</comment>
<dbReference type="OrthoDB" id="5700849at2"/>
<dbReference type="CDD" id="cd16325">
    <property type="entry name" value="LolA"/>
    <property type="match status" value="1"/>
</dbReference>
<dbReference type="InterPro" id="IPR004564">
    <property type="entry name" value="OM_lipoprot_carrier_LolA-like"/>
</dbReference>
<evidence type="ECO:0000256" key="1">
    <source>
        <dbReference type="ARBA" id="ARBA00011245"/>
    </source>
</evidence>
<keyword evidence="6" id="KW-1185">Reference proteome</keyword>
<sequence>MAAWLLFSASLPALTLDDLQQRLAQHRVIRSDFTQLRQIAGMSRPLRSSGRLLISQADGLWWQQDTPFPMTLILTEQQMVQQMPNQPPQVITAVNQPQMFQFNHLLRALFQADRQVLMQNFSLALEEPGTPAWRLVLTPNTSPLDKLFTHLILEGDQLIDHIALYDRQGDVTTLAFTHQRLLPGTLSDDEQQRFRH</sequence>
<gene>
    <name evidence="5" type="ORF">CYR55_10425</name>
</gene>
<evidence type="ECO:0000256" key="2">
    <source>
        <dbReference type="ARBA" id="ARBA00022448"/>
    </source>
</evidence>
<keyword evidence="3" id="KW-0732">Signal</keyword>
<evidence type="ECO:0000313" key="6">
    <source>
        <dbReference type="Proteomes" id="UP000234240"/>
    </source>
</evidence>
<dbReference type="SUPFAM" id="SSF89392">
    <property type="entry name" value="Prokaryotic lipoproteins and lipoprotein localization factors"/>
    <property type="match status" value="1"/>
</dbReference>
<evidence type="ECO:0000256" key="4">
    <source>
        <dbReference type="ARBA" id="ARBA00022927"/>
    </source>
</evidence>
<dbReference type="Gene3D" id="2.50.20.10">
    <property type="entry name" value="Lipoprotein localisation LolA/LolB/LppX"/>
    <property type="match status" value="1"/>
</dbReference>
<accession>A0A2N5E7F9</accession>
<evidence type="ECO:0008006" key="7">
    <source>
        <dbReference type="Google" id="ProtNLM"/>
    </source>
</evidence>
<evidence type="ECO:0000313" key="5">
    <source>
        <dbReference type="EMBL" id="PLR37424.1"/>
    </source>
</evidence>
<keyword evidence="4" id="KW-0653">Protein transport</keyword>
<dbReference type="GO" id="GO:0015031">
    <property type="term" value="P:protein transport"/>
    <property type="evidence" value="ECO:0007669"/>
    <property type="project" value="UniProtKB-KW"/>
</dbReference>
<dbReference type="AlphaFoldDB" id="A0A2N5E7F9"/>
<dbReference type="RefSeq" id="WP_101816157.1">
    <property type="nucleotide sequence ID" value="NZ_PJZF01000007.1"/>
</dbReference>
<reference evidence="5 6" key="1">
    <citation type="submission" date="2017-12" db="EMBL/GenBank/DDBJ databases">
        <title>Characterization of six clinical isolates of Enterochimera gen. nov., a novel genus of the Yersiniaciae family and the three species Enterochimera arupensis sp. nov., Enterochimera coloradensis sp. nov, and Enterochimera californica sp. nov.</title>
        <authorList>
            <person name="Rossi A."/>
            <person name="Fisher M."/>
        </authorList>
    </citation>
    <scope>NUCLEOTIDE SEQUENCE [LARGE SCALE GENOMIC DNA]</scope>
    <source>
        <strain evidence="6">2015-Iso6</strain>
    </source>
</reference>
<protein>
    <recommendedName>
        <fullName evidence="7">Outer membrane lipoprotein carrier protein LolA</fullName>
    </recommendedName>
</protein>
<evidence type="ECO:0000256" key="3">
    <source>
        <dbReference type="ARBA" id="ARBA00022729"/>
    </source>
</evidence>
<dbReference type="EMBL" id="PJZF01000007">
    <property type="protein sequence ID" value="PLR37424.1"/>
    <property type="molecule type" value="Genomic_DNA"/>
</dbReference>
<comment type="subunit">
    <text evidence="1">Monomer.</text>
</comment>
<dbReference type="InterPro" id="IPR029046">
    <property type="entry name" value="LolA/LolB/LppX"/>
</dbReference>
<keyword evidence="2" id="KW-0813">Transport</keyword>
<organism evidence="5 6">
    <name type="scientific">Chimaeribacter californicus</name>
    <dbReference type="NCBI Taxonomy" id="2060067"/>
    <lineage>
        <taxon>Bacteria</taxon>
        <taxon>Pseudomonadati</taxon>
        <taxon>Pseudomonadota</taxon>
        <taxon>Gammaproteobacteria</taxon>
        <taxon>Enterobacterales</taxon>
        <taxon>Yersiniaceae</taxon>
        <taxon>Chimaeribacter</taxon>
    </lineage>
</organism>
<name>A0A2N5E7F9_9GAMM</name>
<dbReference type="Proteomes" id="UP000234240">
    <property type="component" value="Unassembled WGS sequence"/>
</dbReference>
<proteinExistence type="predicted"/>
<dbReference type="Pfam" id="PF19574">
    <property type="entry name" value="LolA_3"/>
    <property type="match status" value="1"/>
</dbReference>